<dbReference type="OrthoDB" id="10044536at2759"/>
<dbReference type="InterPro" id="IPR035093">
    <property type="entry name" value="RelE/ParE_toxin_dom_sf"/>
</dbReference>
<dbReference type="PANTHER" id="PTHR40266">
    <property type="entry name" value="TOXIN HIGB-1"/>
    <property type="match status" value="1"/>
</dbReference>
<organism evidence="1 2">
    <name type="scientific">Funneliformis geosporum</name>
    <dbReference type="NCBI Taxonomy" id="1117311"/>
    <lineage>
        <taxon>Eukaryota</taxon>
        <taxon>Fungi</taxon>
        <taxon>Fungi incertae sedis</taxon>
        <taxon>Mucoromycota</taxon>
        <taxon>Glomeromycotina</taxon>
        <taxon>Glomeromycetes</taxon>
        <taxon>Glomerales</taxon>
        <taxon>Glomeraceae</taxon>
        <taxon>Funneliformis</taxon>
    </lineage>
</organism>
<dbReference type="Pfam" id="PF05015">
    <property type="entry name" value="HigB-like_toxin"/>
    <property type="match status" value="1"/>
</dbReference>
<comment type="caution">
    <text evidence="1">The sequence shown here is derived from an EMBL/GenBank/DDBJ whole genome shotgun (WGS) entry which is preliminary data.</text>
</comment>
<accession>A0A9W4WHE4</accession>
<sequence>MEKKESKTKFYKRFKNQELEELTNELELSPKSSYKNIEKLLRKKLKILLDAEKWQDLQCFPNNNPEKLRGSKIKNQCSLKVNQQYRLIFIWQNNKAWEIEINKHDKSYGK</sequence>
<gene>
    <name evidence="1" type="ORF">FWILDA_LOCUS274</name>
</gene>
<dbReference type="AlphaFoldDB" id="A0A9W4WHE4"/>
<protein>
    <submittedName>
        <fullName evidence="1">5540_t:CDS:1</fullName>
    </submittedName>
</protein>
<reference evidence="1" key="1">
    <citation type="submission" date="2022-08" db="EMBL/GenBank/DDBJ databases">
        <authorList>
            <person name="Kallberg Y."/>
            <person name="Tangrot J."/>
            <person name="Rosling A."/>
        </authorList>
    </citation>
    <scope>NUCLEOTIDE SEQUENCE</scope>
    <source>
        <strain evidence="1">Wild A</strain>
    </source>
</reference>
<proteinExistence type="predicted"/>
<evidence type="ECO:0000313" key="2">
    <source>
        <dbReference type="Proteomes" id="UP001153678"/>
    </source>
</evidence>
<name>A0A9W4WHE4_9GLOM</name>
<dbReference type="Proteomes" id="UP001153678">
    <property type="component" value="Unassembled WGS sequence"/>
</dbReference>
<evidence type="ECO:0000313" key="1">
    <source>
        <dbReference type="EMBL" id="CAI2161881.1"/>
    </source>
</evidence>
<dbReference type="EMBL" id="CAMKVN010000017">
    <property type="protein sequence ID" value="CAI2161881.1"/>
    <property type="molecule type" value="Genomic_DNA"/>
</dbReference>
<dbReference type="SUPFAM" id="SSF143011">
    <property type="entry name" value="RelE-like"/>
    <property type="match status" value="1"/>
</dbReference>
<dbReference type="InterPro" id="IPR007711">
    <property type="entry name" value="HigB-1"/>
</dbReference>
<keyword evidence="2" id="KW-1185">Reference proteome</keyword>
<dbReference type="Gene3D" id="3.30.2310.20">
    <property type="entry name" value="RelE-like"/>
    <property type="match status" value="1"/>
</dbReference>
<dbReference type="PANTHER" id="PTHR40266:SF2">
    <property type="entry name" value="TOXIN HIGB-1"/>
    <property type="match status" value="1"/>
</dbReference>